<dbReference type="Proteomes" id="UP000252378">
    <property type="component" value="Unassembled WGS sequence"/>
</dbReference>
<dbReference type="EMBL" id="PXUP01000007">
    <property type="protein sequence ID" value="RCH46756.1"/>
    <property type="molecule type" value="Genomic_DNA"/>
</dbReference>
<name>A0A367G9N9_9FIRM</name>
<sequence length="89" mass="10351">MDRGGIETMLMNYYRHIDREKVQFDFIVNKQKPGDYDDEIRRLGGHIYQSPGLNPLHYPAYLRFVQQTVAADPASASCTPTTRRWGFMP</sequence>
<protein>
    <submittedName>
        <fullName evidence="1">Uncharacterized protein</fullName>
    </submittedName>
</protein>
<evidence type="ECO:0000313" key="2">
    <source>
        <dbReference type="Proteomes" id="UP000252378"/>
    </source>
</evidence>
<reference evidence="1 2" key="1">
    <citation type="submission" date="2018-03" db="EMBL/GenBank/DDBJ databases">
        <title>Complete genome sequencing of Faecalibacterium prausnitzii strains isolated from the human gut.</title>
        <authorList>
            <person name="Fitzgerald B.C."/>
            <person name="Shkoporov A.N."/>
            <person name="Ross P.R."/>
            <person name="Hill C."/>
        </authorList>
    </citation>
    <scope>NUCLEOTIDE SEQUENCE [LARGE SCALE GENOMIC DNA]</scope>
    <source>
        <strain evidence="1 2">ATCC 27768</strain>
    </source>
</reference>
<gene>
    <name evidence="1" type="ORF">C7J97_05930</name>
</gene>
<evidence type="ECO:0000313" key="1">
    <source>
        <dbReference type="EMBL" id="RCH46756.1"/>
    </source>
</evidence>
<dbReference type="AlphaFoldDB" id="A0A367G9N9"/>
<proteinExistence type="predicted"/>
<comment type="caution">
    <text evidence="1">The sequence shown here is derived from an EMBL/GenBank/DDBJ whole genome shotgun (WGS) entry which is preliminary data.</text>
</comment>
<organism evidence="1 2">
    <name type="scientific">Faecalibacterium prausnitzii</name>
    <dbReference type="NCBI Taxonomy" id="853"/>
    <lineage>
        <taxon>Bacteria</taxon>
        <taxon>Bacillati</taxon>
        <taxon>Bacillota</taxon>
        <taxon>Clostridia</taxon>
        <taxon>Eubacteriales</taxon>
        <taxon>Oscillospiraceae</taxon>
        <taxon>Faecalibacterium</taxon>
    </lineage>
</organism>
<accession>A0A367G9N9</accession>